<dbReference type="eggNOG" id="ENOG5031NHX">
    <property type="taxonomic scope" value="Bacteria"/>
</dbReference>
<evidence type="ECO:0000313" key="1">
    <source>
        <dbReference type="EMBL" id="AIW17472.1"/>
    </source>
</evidence>
<keyword evidence="1" id="KW-0614">Plasmid</keyword>
<dbReference type="EMBL" id="AFWI01000146">
    <property type="protein sequence ID" value="EGU55317.1"/>
    <property type="molecule type" value="Genomic_DNA"/>
</dbReference>
<name>F9T5C0_9VIBR</name>
<dbReference type="RefSeq" id="WP_004744706.1">
    <property type="nucleotide sequence ID" value="NZ_AFWI01000146.1"/>
</dbReference>
<accession>F9T5C0</accession>
<reference evidence="2" key="1">
    <citation type="submission" date="2011-08" db="EMBL/GenBank/DDBJ databases">
        <authorList>
            <person name="Hoffman M."/>
            <person name="Strain E.A."/>
            <person name="Brown E."/>
            <person name="Allard M.W."/>
        </authorList>
    </citation>
    <scope>NUCLEOTIDE SEQUENCE</scope>
    <source>
        <strain evidence="2">ATCC 19109</strain>
    </source>
</reference>
<dbReference type="Proteomes" id="UP000030071">
    <property type="component" value="Plasmid p57"/>
</dbReference>
<dbReference type="EMBL" id="CP009358">
    <property type="protein sequence ID" value="AIW17472.1"/>
    <property type="molecule type" value="Genomic_DNA"/>
</dbReference>
<gene>
    <name evidence="1" type="ORF">IX91_25795</name>
    <name evidence="2" type="ORF">VITU9109_21264</name>
</gene>
<dbReference type="GeneID" id="23448139"/>
<dbReference type="Proteomes" id="UP000003836">
    <property type="component" value="Unassembled WGS sequence"/>
</dbReference>
<keyword evidence="3" id="KW-1185">Reference proteome</keyword>
<reference evidence="2 3" key="2">
    <citation type="journal article" date="2012" name="Int. J. Syst. Evol. Microbiol.">
        <title>Vibrio caribbeanicus sp. nov., isolated from the marine sponge Scleritoderma cyanea.</title>
        <authorList>
            <person name="Hoffmann M."/>
            <person name="Monday S.R."/>
            <person name="Allard M.W."/>
            <person name="Strain E.A."/>
            <person name="Whittaker P."/>
            <person name="Naum M."/>
            <person name="McCarthy P.J."/>
            <person name="Lopez J.V."/>
            <person name="Fischer M."/>
            <person name="Brown E.W."/>
        </authorList>
    </citation>
    <scope>NUCLEOTIDE SEQUENCE [LARGE SCALE GENOMIC DNA]</scope>
    <source>
        <strain evidence="2 3">ATCC 19109</strain>
    </source>
</reference>
<evidence type="ECO:0000313" key="3">
    <source>
        <dbReference type="Proteomes" id="UP000003836"/>
    </source>
</evidence>
<geneLocation type="plasmid" evidence="1 4">
    <name>p57</name>
</geneLocation>
<dbReference type="KEGG" id="vtu:IX91_25795"/>
<organism evidence="1 4">
    <name type="scientific">Vibrio tubiashii ATCC 19109</name>
    <dbReference type="NCBI Taxonomy" id="1051646"/>
    <lineage>
        <taxon>Bacteria</taxon>
        <taxon>Pseudomonadati</taxon>
        <taxon>Pseudomonadota</taxon>
        <taxon>Gammaproteobacteria</taxon>
        <taxon>Vibrionales</taxon>
        <taxon>Vibrionaceae</taxon>
        <taxon>Vibrio</taxon>
        <taxon>Vibrio oreintalis group</taxon>
    </lineage>
</organism>
<sequence length="75" mass="8554">MQYETDPKGLSWPIKPSLLIDDIAAGRVNVSLSPEIPLSTFSLKQSFESMTFKGEAKEKWIEVLRDIADELERQE</sequence>
<protein>
    <submittedName>
        <fullName evidence="1">Uncharacterized protein</fullName>
    </submittedName>
</protein>
<reference evidence="1 4" key="3">
    <citation type="submission" date="2014-08" db="EMBL/GenBank/DDBJ databases">
        <title>First Complete Genome Sequence of the Shellfish Pathogen Vibrio tubiashii.</title>
        <authorList>
            <person name="Richards G.P."/>
            <person name="Needleman D.S."/>
            <person name="Watson M.A."/>
            <person name="Bono J.L."/>
        </authorList>
    </citation>
    <scope>NUCLEOTIDE SEQUENCE [LARGE SCALE GENOMIC DNA]</scope>
    <source>
        <strain evidence="1 4">ATCC 19109</strain>
        <plasmid evidence="1">p57</plasmid>
        <plasmid evidence="4">Plasmid p57</plasmid>
    </source>
</reference>
<evidence type="ECO:0000313" key="4">
    <source>
        <dbReference type="Proteomes" id="UP000030071"/>
    </source>
</evidence>
<dbReference type="PATRIC" id="fig|1051646.9.peg.5173"/>
<dbReference type="HOGENOM" id="CLU_2670150_0_0_6"/>
<evidence type="ECO:0000313" key="2">
    <source>
        <dbReference type="EMBL" id="EGU55317.1"/>
    </source>
</evidence>
<dbReference type="AlphaFoldDB" id="F9T5C0"/>
<proteinExistence type="predicted"/>